<dbReference type="PROSITE" id="PS51450">
    <property type="entry name" value="LRR"/>
    <property type="match status" value="1"/>
</dbReference>
<dbReference type="Pfam" id="PF04188">
    <property type="entry name" value="Mannosyl_trans2"/>
    <property type="match status" value="1"/>
</dbReference>
<evidence type="ECO:0000256" key="3">
    <source>
        <dbReference type="ARBA" id="ARBA00008698"/>
    </source>
</evidence>
<sequence>MAQEIIQKRLTSLAITSRILVLLLQFSSNIIIPDHNAQVFQFLRTESRGSWVSTFLNFTLGGFIRWDAEYFMHIAKYGYTFENSLAFFPLYPTLVRIFTEILIYLVPSLHLDTTLLLICILCNIVFFILTVNVFYRLSLLIFDETIAYRAAVLFCFNPASIFFTAPYTESLFCYLTFQSIYYSMLLLQKYSKPNNSFSVADIRVIFFISLSTLVRANGLLNIGFLIYTIFCIFITYFPKTISNRVRYIFKYVCIIFISFIICSLPFILYQVYCFKEFCTTHKVDLPVEIIHFASEQNFVLPGQFAKFNQSWCYQKIPLAYSYVQDHYWNVGFLRYYELKQIPNFLLATPCLYIVIKNCLVHLDVNFNKLKSIFDLNELVTYSQKKEKYFSKDFFKLGLTAFVVHALFLSVFSAFCIHVQVSTRMICSATPLFYWYCTYYYMNGKNNVIKLYFGSYVIVGTVMFCNFLPWT</sequence>
<dbReference type="OrthoDB" id="10252502at2759"/>
<feature type="transmembrane region" description="Helical" evidence="11">
    <location>
        <begin position="51"/>
        <end position="68"/>
    </location>
</feature>
<evidence type="ECO:0000256" key="1">
    <source>
        <dbReference type="ARBA" id="ARBA00004477"/>
    </source>
</evidence>
<comment type="subcellular location">
    <subcellularLocation>
        <location evidence="1 11">Endoplasmic reticulum membrane</location>
        <topology evidence="1 11">Multi-pass membrane protein</topology>
    </subcellularLocation>
</comment>
<dbReference type="PANTHER" id="PTHR12468">
    <property type="entry name" value="GPI MANNOSYLTRANSFERASE 2"/>
    <property type="match status" value="1"/>
</dbReference>
<dbReference type="AlphaFoldDB" id="A0A9P0D232"/>
<keyword evidence="7 11" id="KW-0812">Transmembrane</keyword>
<feature type="transmembrane region" description="Helical" evidence="11">
    <location>
        <begin position="12"/>
        <end position="31"/>
    </location>
</feature>
<keyword evidence="9 11" id="KW-1133">Transmembrane helix</keyword>
<comment type="pathway">
    <text evidence="2 11">Glycolipid biosynthesis; glycosylphosphatidylinositol-anchor biosynthesis.</text>
</comment>
<reference evidence="12" key="1">
    <citation type="submission" date="2022-01" db="EMBL/GenBank/DDBJ databases">
        <authorList>
            <person name="King R."/>
        </authorList>
    </citation>
    <scope>NUCLEOTIDE SEQUENCE</scope>
</reference>
<feature type="transmembrane region" description="Helical" evidence="11">
    <location>
        <begin position="218"/>
        <end position="236"/>
    </location>
</feature>
<feature type="transmembrane region" description="Helical" evidence="11">
    <location>
        <begin position="113"/>
        <end position="134"/>
    </location>
</feature>
<keyword evidence="8 11" id="KW-0256">Endoplasmic reticulum</keyword>
<comment type="similarity">
    <text evidence="3 11">Belongs to the PIGV family.</text>
</comment>
<evidence type="ECO:0000313" key="13">
    <source>
        <dbReference type="Proteomes" id="UP001153636"/>
    </source>
</evidence>
<dbReference type="GO" id="GO:0004376">
    <property type="term" value="F:GPI mannosyltransferase activity"/>
    <property type="evidence" value="ECO:0007669"/>
    <property type="project" value="InterPro"/>
</dbReference>
<feature type="transmembrane region" description="Helical" evidence="11">
    <location>
        <begin position="450"/>
        <end position="469"/>
    </location>
</feature>
<feature type="transmembrane region" description="Helical" evidence="11">
    <location>
        <begin position="146"/>
        <end position="165"/>
    </location>
</feature>
<keyword evidence="13" id="KW-1185">Reference proteome</keyword>
<accession>A0A9P0D232</accession>
<keyword evidence="10 11" id="KW-0472">Membrane</keyword>
<name>A0A9P0D232_9CUCU</name>
<feature type="transmembrane region" description="Helical" evidence="11">
    <location>
        <begin position="393"/>
        <end position="414"/>
    </location>
</feature>
<evidence type="ECO:0000256" key="9">
    <source>
        <dbReference type="ARBA" id="ARBA00022989"/>
    </source>
</evidence>
<dbReference type="GO" id="GO:0000009">
    <property type="term" value="F:alpha-1,6-mannosyltransferase activity"/>
    <property type="evidence" value="ECO:0007669"/>
    <property type="project" value="InterPro"/>
</dbReference>
<evidence type="ECO:0000256" key="5">
    <source>
        <dbReference type="ARBA" id="ARBA00022676"/>
    </source>
</evidence>
<dbReference type="PANTHER" id="PTHR12468:SF2">
    <property type="entry name" value="GPI MANNOSYLTRANSFERASE 2"/>
    <property type="match status" value="1"/>
</dbReference>
<protein>
    <recommendedName>
        <fullName evidence="11">GPI mannosyltransferase 2</fullName>
        <ecNumber evidence="11">2.4.1.-</ecNumber>
    </recommendedName>
</protein>
<keyword evidence="5 11" id="KW-0328">Glycosyltransferase</keyword>
<dbReference type="EC" id="2.4.1.-" evidence="11"/>
<evidence type="ECO:0000256" key="8">
    <source>
        <dbReference type="ARBA" id="ARBA00022824"/>
    </source>
</evidence>
<proteinExistence type="inferred from homology"/>
<dbReference type="GO" id="GO:0031501">
    <property type="term" value="C:mannosyltransferase complex"/>
    <property type="evidence" value="ECO:0007669"/>
    <property type="project" value="TreeGrafter"/>
</dbReference>
<evidence type="ECO:0000256" key="2">
    <source>
        <dbReference type="ARBA" id="ARBA00004687"/>
    </source>
</evidence>
<gene>
    <name evidence="12" type="ORF">PSYICH_LOCUS12228</name>
</gene>
<feature type="transmembrane region" description="Helical" evidence="11">
    <location>
        <begin position="248"/>
        <end position="272"/>
    </location>
</feature>
<evidence type="ECO:0000256" key="6">
    <source>
        <dbReference type="ARBA" id="ARBA00022679"/>
    </source>
</evidence>
<keyword evidence="4 11" id="KW-0337">GPI-anchor biosynthesis</keyword>
<keyword evidence="6 11" id="KW-0808">Transferase</keyword>
<dbReference type="GO" id="GO:0005789">
    <property type="term" value="C:endoplasmic reticulum membrane"/>
    <property type="evidence" value="ECO:0007669"/>
    <property type="project" value="UniProtKB-SubCell"/>
</dbReference>
<dbReference type="GO" id="GO:0006506">
    <property type="term" value="P:GPI anchor biosynthetic process"/>
    <property type="evidence" value="ECO:0007669"/>
    <property type="project" value="UniProtKB-KW"/>
</dbReference>
<dbReference type="InterPro" id="IPR001611">
    <property type="entry name" value="Leu-rich_rpt"/>
</dbReference>
<comment type="function">
    <text evidence="11">Mannosyltransferase involved in glycosylphosphatidylinositol-anchor biosynthesis.</text>
</comment>
<feature type="transmembrane region" description="Helical" evidence="11">
    <location>
        <begin position="88"/>
        <end position="107"/>
    </location>
</feature>
<evidence type="ECO:0000256" key="4">
    <source>
        <dbReference type="ARBA" id="ARBA00022502"/>
    </source>
</evidence>
<dbReference type="EMBL" id="OV651818">
    <property type="protein sequence ID" value="CAH1112500.1"/>
    <property type="molecule type" value="Genomic_DNA"/>
</dbReference>
<dbReference type="Proteomes" id="UP001153636">
    <property type="component" value="Chromosome 6"/>
</dbReference>
<dbReference type="InterPro" id="IPR007315">
    <property type="entry name" value="PIG-V/Gpi18"/>
</dbReference>
<evidence type="ECO:0000256" key="10">
    <source>
        <dbReference type="ARBA" id="ARBA00023136"/>
    </source>
</evidence>
<evidence type="ECO:0000313" key="12">
    <source>
        <dbReference type="EMBL" id="CAH1112500.1"/>
    </source>
</evidence>
<evidence type="ECO:0000256" key="11">
    <source>
        <dbReference type="RuleBase" id="RU363112"/>
    </source>
</evidence>
<evidence type="ECO:0000256" key="7">
    <source>
        <dbReference type="ARBA" id="ARBA00022692"/>
    </source>
</evidence>
<organism evidence="12 13">
    <name type="scientific">Psylliodes chrysocephalus</name>
    <dbReference type="NCBI Taxonomy" id="3402493"/>
    <lineage>
        <taxon>Eukaryota</taxon>
        <taxon>Metazoa</taxon>
        <taxon>Ecdysozoa</taxon>
        <taxon>Arthropoda</taxon>
        <taxon>Hexapoda</taxon>
        <taxon>Insecta</taxon>
        <taxon>Pterygota</taxon>
        <taxon>Neoptera</taxon>
        <taxon>Endopterygota</taxon>
        <taxon>Coleoptera</taxon>
        <taxon>Polyphaga</taxon>
        <taxon>Cucujiformia</taxon>
        <taxon>Chrysomeloidea</taxon>
        <taxon>Chrysomelidae</taxon>
        <taxon>Galerucinae</taxon>
        <taxon>Alticini</taxon>
        <taxon>Psylliodes</taxon>
    </lineage>
</organism>